<protein>
    <submittedName>
        <fullName evidence="2">Uncharacterized protein</fullName>
    </submittedName>
</protein>
<organism evidence="2 3">
    <name type="scientific">Phytohabitans houttuyneae</name>
    <dbReference type="NCBI Taxonomy" id="1076126"/>
    <lineage>
        <taxon>Bacteria</taxon>
        <taxon>Bacillati</taxon>
        <taxon>Actinomycetota</taxon>
        <taxon>Actinomycetes</taxon>
        <taxon>Micromonosporales</taxon>
        <taxon>Micromonosporaceae</taxon>
    </lineage>
</organism>
<feature type="region of interest" description="Disordered" evidence="1">
    <location>
        <begin position="1"/>
        <end position="42"/>
    </location>
</feature>
<proteinExistence type="predicted"/>
<gene>
    <name evidence="2" type="ORF">Phou_021820</name>
</gene>
<name>A0A6V8JZ06_9ACTN</name>
<dbReference type="EMBL" id="BLPF01000001">
    <property type="protein sequence ID" value="GFJ78002.1"/>
    <property type="molecule type" value="Genomic_DNA"/>
</dbReference>
<evidence type="ECO:0000313" key="3">
    <source>
        <dbReference type="Proteomes" id="UP000482800"/>
    </source>
</evidence>
<dbReference type="Proteomes" id="UP000482800">
    <property type="component" value="Unassembled WGS sequence"/>
</dbReference>
<comment type="caution">
    <text evidence="2">The sequence shown here is derived from an EMBL/GenBank/DDBJ whole genome shotgun (WGS) entry which is preliminary data.</text>
</comment>
<sequence>MTLVGLPSSAGLDGESDDPHAAAPSRAATTERTAKDRRKGTSGSAYGIRTAVLIVNVRRDHAHVNATVLKYGVTR</sequence>
<evidence type="ECO:0000256" key="1">
    <source>
        <dbReference type="SAM" id="MobiDB-lite"/>
    </source>
</evidence>
<reference evidence="2 3" key="2">
    <citation type="submission" date="2020-03" db="EMBL/GenBank/DDBJ databases">
        <authorList>
            <person name="Ichikawa N."/>
            <person name="Kimura A."/>
            <person name="Kitahashi Y."/>
            <person name="Uohara A."/>
        </authorList>
    </citation>
    <scope>NUCLEOTIDE SEQUENCE [LARGE SCALE GENOMIC DNA]</scope>
    <source>
        <strain evidence="2 3">NBRC 108639</strain>
    </source>
</reference>
<accession>A0A6V8JZ06</accession>
<evidence type="ECO:0000313" key="2">
    <source>
        <dbReference type="EMBL" id="GFJ78002.1"/>
    </source>
</evidence>
<keyword evidence="3" id="KW-1185">Reference proteome</keyword>
<reference evidence="2 3" key="1">
    <citation type="submission" date="2020-03" db="EMBL/GenBank/DDBJ databases">
        <title>Whole genome shotgun sequence of Phytohabitans houttuyneae NBRC 108639.</title>
        <authorList>
            <person name="Komaki H."/>
            <person name="Tamura T."/>
        </authorList>
    </citation>
    <scope>NUCLEOTIDE SEQUENCE [LARGE SCALE GENOMIC DNA]</scope>
    <source>
        <strain evidence="2 3">NBRC 108639</strain>
    </source>
</reference>
<dbReference type="AlphaFoldDB" id="A0A6V8JZ06"/>